<dbReference type="AlphaFoldDB" id="A0AAN7DC77"/>
<keyword evidence="3" id="KW-1185">Reference proteome</keyword>
<dbReference type="GO" id="GO:0006508">
    <property type="term" value="P:proteolysis"/>
    <property type="evidence" value="ECO:0007669"/>
    <property type="project" value="UniProtKB-KW"/>
</dbReference>
<dbReference type="GO" id="GO:0008233">
    <property type="term" value="F:peptidase activity"/>
    <property type="evidence" value="ECO:0007669"/>
    <property type="project" value="UniProtKB-KW"/>
</dbReference>
<proteinExistence type="predicted"/>
<comment type="caution">
    <text evidence="2">The sequence shown here is derived from an EMBL/GenBank/DDBJ whole genome shotgun (WGS) entry which is preliminary data.</text>
</comment>
<accession>A0AAN7DC77</accession>
<feature type="region of interest" description="Disordered" evidence="1">
    <location>
        <begin position="70"/>
        <end position="99"/>
    </location>
</feature>
<sequence>MPLIQRSSPPITAEDMMPTSAFEVSPILTASIFDEIYTSIVTDGDEEDEEEQQQNMPLAATMHQPLLPPSMQQQTRRRHTPLGRLSTNSRGSGIFELPPPSARWTRRLSAMQRINSEQDVGEEVDHIGPVLPADSSFPRPNATSFMYGQQCLNDRAYNTSPLLQQGQSTRVNMLAFEVLYDDGGQYGAMYGIENLLLNDGSVYCSGRKGTVNILAQYCGYIESGLAADKSCSISKIVIKAPQHGFTAPCRDGMIFISHKVINISDTSQFDKFTKDDYDQYIANKLHKNGMLEDTDPVAWFSLTNDRTNVIDLDFRSAKYVLVKMLRADYESDNIDMQYIGFIGHSGPRSFGSGKLC</sequence>
<keyword evidence="2" id="KW-0645">Protease</keyword>
<evidence type="ECO:0000313" key="3">
    <source>
        <dbReference type="Proteomes" id="UP001304243"/>
    </source>
</evidence>
<gene>
    <name evidence="2" type="primary">YME1</name>
    <name evidence="2" type="ORF">ATC70_002375</name>
</gene>
<dbReference type="RefSeq" id="XP_064681438.1">
    <property type="nucleotide sequence ID" value="XM_064821752.1"/>
</dbReference>
<dbReference type="Proteomes" id="UP001304243">
    <property type="component" value="Unassembled WGS sequence"/>
</dbReference>
<evidence type="ECO:0000256" key="1">
    <source>
        <dbReference type="SAM" id="MobiDB-lite"/>
    </source>
</evidence>
<organism evidence="2 3">
    <name type="scientific">Mucor velutinosus</name>
    <dbReference type="NCBI Taxonomy" id="708070"/>
    <lineage>
        <taxon>Eukaryota</taxon>
        <taxon>Fungi</taxon>
        <taxon>Fungi incertae sedis</taxon>
        <taxon>Mucoromycota</taxon>
        <taxon>Mucoromycotina</taxon>
        <taxon>Mucoromycetes</taxon>
        <taxon>Mucorales</taxon>
        <taxon>Mucorineae</taxon>
        <taxon>Mucoraceae</taxon>
        <taxon>Mucor</taxon>
    </lineage>
</organism>
<protein>
    <submittedName>
        <fullName evidence="2">I-AAA protease yme1</fullName>
    </submittedName>
</protein>
<evidence type="ECO:0000313" key="2">
    <source>
        <dbReference type="EMBL" id="KAK4514772.1"/>
    </source>
</evidence>
<dbReference type="EMBL" id="JASEJX010000015">
    <property type="protein sequence ID" value="KAK4514772.1"/>
    <property type="molecule type" value="Genomic_DNA"/>
</dbReference>
<keyword evidence="2" id="KW-0378">Hydrolase</keyword>
<dbReference type="GeneID" id="89946077"/>
<reference evidence="2 3" key="1">
    <citation type="submission" date="2022-11" db="EMBL/GenBank/DDBJ databases">
        <title>Mucor velutinosus strain NIH1002 WGS.</title>
        <authorList>
            <person name="Subramanian P."/>
            <person name="Mullikin J.C."/>
            <person name="Segre J.A."/>
            <person name="Zelazny A.M."/>
        </authorList>
    </citation>
    <scope>NUCLEOTIDE SEQUENCE [LARGE SCALE GENOMIC DNA]</scope>
    <source>
        <strain evidence="2 3">NIH1002</strain>
    </source>
</reference>
<name>A0AAN7DC77_9FUNG</name>